<dbReference type="AlphaFoldDB" id="A0A316Z4C4"/>
<accession>A0A316Z4C4</accession>
<evidence type="ECO:0000313" key="13">
    <source>
        <dbReference type="EMBL" id="PWN95023.1"/>
    </source>
</evidence>
<comment type="function">
    <text evidence="11">Catalyzes the transfer of a geranylgeranyl moiety from geranylgeranyl diphosphate to both cysteines of proteins with the C-terminal sequence -XXCC, -XCXC and -CCXX.</text>
</comment>
<reference evidence="13 14" key="1">
    <citation type="journal article" date="2018" name="Mol. Biol. Evol.">
        <title>Broad Genomic Sampling Reveals a Smut Pathogenic Ancestry of the Fungal Clade Ustilaginomycotina.</title>
        <authorList>
            <person name="Kijpornyongpan T."/>
            <person name="Mondo S.J."/>
            <person name="Barry K."/>
            <person name="Sandor L."/>
            <person name="Lee J."/>
            <person name="Lipzen A."/>
            <person name="Pangilinan J."/>
            <person name="LaButti K."/>
            <person name="Hainaut M."/>
            <person name="Henrissat B."/>
            <person name="Grigoriev I.V."/>
            <person name="Spatafora J.W."/>
            <person name="Aime M.C."/>
        </authorList>
    </citation>
    <scope>NUCLEOTIDE SEQUENCE [LARGE SCALE GENOMIC DNA]</scope>
    <source>
        <strain evidence="13 14">MCA 4186</strain>
    </source>
</reference>
<dbReference type="Proteomes" id="UP000245946">
    <property type="component" value="Unassembled WGS sequence"/>
</dbReference>
<dbReference type="InterPro" id="IPR026873">
    <property type="entry name" value="Ptb1"/>
</dbReference>
<comment type="subunit">
    <text evidence="2">Heterodimer of an alpha and a beta subunit.</text>
</comment>
<keyword evidence="14" id="KW-1185">Reference proteome</keyword>
<proteinExistence type="inferred from homology"/>
<feature type="domain" description="Prenyltransferase alpha-alpha toroid" evidence="12">
    <location>
        <begin position="8"/>
        <end position="317"/>
    </location>
</feature>
<dbReference type="EMBL" id="KZ819307">
    <property type="protein sequence ID" value="PWN95023.1"/>
    <property type="molecule type" value="Genomic_DNA"/>
</dbReference>
<evidence type="ECO:0000256" key="7">
    <source>
        <dbReference type="ARBA" id="ARBA00022737"/>
    </source>
</evidence>
<keyword evidence="4 11" id="KW-0637">Prenyltransferase</keyword>
<evidence type="ECO:0000256" key="9">
    <source>
        <dbReference type="ARBA" id="ARBA00047658"/>
    </source>
</evidence>
<comment type="cofactor">
    <cofactor evidence="11">
        <name>Zn(2+)</name>
        <dbReference type="ChEBI" id="CHEBI:29105"/>
    </cofactor>
    <text evidence="11">Binds 1 zinc ion per subunit.</text>
</comment>
<name>A0A316Z4C4_9BASI</name>
<evidence type="ECO:0000256" key="3">
    <source>
        <dbReference type="ARBA" id="ARBA00012656"/>
    </source>
</evidence>
<dbReference type="CDD" id="cd02894">
    <property type="entry name" value="GGTase-II"/>
    <property type="match status" value="1"/>
</dbReference>
<dbReference type="Gene3D" id="1.50.10.20">
    <property type="match status" value="1"/>
</dbReference>
<evidence type="ECO:0000256" key="5">
    <source>
        <dbReference type="ARBA" id="ARBA00022679"/>
    </source>
</evidence>
<dbReference type="Pfam" id="PF00432">
    <property type="entry name" value="Prenyltrans"/>
    <property type="match status" value="1"/>
</dbReference>
<keyword evidence="7" id="KW-0677">Repeat</keyword>
<organism evidence="13 14">
    <name type="scientific">Tilletiopsis washingtonensis</name>
    <dbReference type="NCBI Taxonomy" id="58919"/>
    <lineage>
        <taxon>Eukaryota</taxon>
        <taxon>Fungi</taxon>
        <taxon>Dikarya</taxon>
        <taxon>Basidiomycota</taxon>
        <taxon>Ustilaginomycotina</taxon>
        <taxon>Exobasidiomycetes</taxon>
        <taxon>Entylomatales</taxon>
        <taxon>Entylomatales incertae sedis</taxon>
        <taxon>Tilletiopsis</taxon>
    </lineage>
</organism>
<dbReference type="PANTHER" id="PTHR11774">
    <property type="entry name" value="GERANYLGERANYL TRANSFERASE TYPE BETA SUBUNIT"/>
    <property type="match status" value="1"/>
</dbReference>
<comment type="catalytic activity">
    <reaction evidence="9 11">
        <text>geranylgeranyl diphosphate + L-cysteinyl-[protein] = S-geranylgeranyl-L-cysteinyl-[protein] + diphosphate</text>
        <dbReference type="Rhea" id="RHEA:21240"/>
        <dbReference type="Rhea" id="RHEA-COMP:10131"/>
        <dbReference type="Rhea" id="RHEA-COMP:11537"/>
        <dbReference type="ChEBI" id="CHEBI:29950"/>
        <dbReference type="ChEBI" id="CHEBI:33019"/>
        <dbReference type="ChEBI" id="CHEBI:57533"/>
        <dbReference type="ChEBI" id="CHEBI:86021"/>
        <dbReference type="EC" id="2.5.1.60"/>
    </reaction>
</comment>
<dbReference type="GO" id="GO:0072657">
    <property type="term" value="P:protein localization to membrane"/>
    <property type="evidence" value="ECO:0007669"/>
    <property type="project" value="UniProtKB-ARBA"/>
</dbReference>
<evidence type="ECO:0000256" key="1">
    <source>
        <dbReference type="ARBA" id="ARBA00010497"/>
    </source>
</evidence>
<dbReference type="RefSeq" id="XP_025595302.1">
    <property type="nucleotide sequence ID" value="XM_025744836.1"/>
</dbReference>
<dbReference type="SUPFAM" id="SSF48239">
    <property type="entry name" value="Terpenoid cyclases/Protein prenyltransferases"/>
    <property type="match status" value="1"/>
</dbReference>
<evidence type="ECO:0000256" key="6">
    <source>
        <dbReference type="ARBA" id="ARBA00022723"/>
    </source>
</evidence>
<evidence type="ECO:0000256" key="8">
    <source>
        <dbReference type="ARBA" id="ARBA00022833"/>
    </source>
</evidence>
<dbReference type="InterPro" id="IPR001330">
    <property type="entry name" value="Prenyltrans"/>
</dbReference>
<keyword evidence="6 11" id="KW-0479">Metal-binding</keyword>
<sequence>MADSLLVPLHVKYIAALAKHRGSLAYHLTTHLRLNAIYWAATTLHLLGAPEALPRDGLVEFTLSCWDDDAGAFGPFPQHDAHILATLSGIQVLALNDALGELEKDGRKERLVKYICSLQDQDSGAFFGDSTRLEQDTRFLYCAVCALSLLSSLHSVSRERCVRAVLAARNHDGGFGTVPGSESHAGQAFVCVGALAILDALDELQGADGKGKDKLAGWLSERQLPCGGLNGRPRKLEDVCYSWWVLTALAILGKLHWISGTKLSQFIVSAQDPDHGGIADRPDNVADVFHTFFGVAGLAMLGGPPAQGLREVDPVFALPAHVTRRMGIQKPYQRLPDAPREEEAQ</sequence>
<gene>
    <name evidence="13" type="ORF">FA09DRAFT_353332</name>
</gene>
<dbReference type="PANTHER" id="PTHR11774:SF11">
    <property type="entry name" value="GERANYLGERANYL TRANSFERASE TYPE-2 SUBUNIT BETA"/>
    <property type="match status" value="1"/>
</dbReference>
<evidence type="ECO:0000256" key="10">
    <source>
        <dbReference type="ARBA" id="ARBA00069127"/>
    </source>
</evidence>
<dbReference type="InterPro" id="IPR045089">
    <property type="entry name" value="PGGT1B-like"/>
</dbReference>
<keyword evidence="5 11" id="KW-0808">Transferase</keyword>
<evidence type="ECO:0000256" key="2">
    <source>
        <dbReference type="ARBA" id="ARBA00011355"/>
    </source>
</evidence>
<dbReference type="GO" id="GO:0004663">
    <property type="term" value="F:Rab geranylgeranyltransferase activity"/>
    <property type="evidence" value="ECO:0007669"/>
    <property type="project" value="UniProtKB-UniRule"/>
</dbReference>
<protein>
    <recommendedName>
        <fullName evidence="10 11">Geranylgeranyl transferase type-2 subunit beta</fullName>
        <ecNumber evidence="3 11">2.5.1.60</ecNumber>
    </recommendedName>
</protein>
<dbReference type="GO" id="GO:0046872">
    <property type="term" value="F:metal ion binding"/>
    <property type="evidence" value="ECO:0007669"/>
    <property type="project" value="UniProtKB-KW"/>
</dbReference>
<dbReference type="STRING" id="58919.A0A316Z4C4"/>
<dbReference type="GeneID" id="37272380"/>
<evidence type="ECO:0000256" key="11">
    <source>
        <dbReference type="RuleBase" id="RU365076"/>
    </source>
</evidence>
<comment type="similarity">
    <text evidence="1 11">Belongs to the protein prenyltransferase subunit beta family.</text>
</comment>
<dbReference type="OrthoDB" id="5428259at2759"/>
<evidence type="ECO:0000256" key="4">
    <source>
        <dbReference type="ARBA" id="ARBA00022602"/>
    </source>
</evidence>
<dbReference type="FunFam" id="1.50.10.20:FF:000012">
    <property type="entry name" value="Geranylgeranyl transferase type-2 subunit beta"/>
    <property type="match status" value="1"/>
</dbReference>
<evidence type="ECO:0000313" key="14">
    <source>
        <dbReference type="Proteomes" id="UP000245946"/>
    </source>
</evidence>
<dbReference type="InterPro" id="IPR008930">
    <property type="entry name" value="Terpenoid_cyclase/PrenylTrfase"/>
</dbReference>
<keyword evidence="8 11" id="KW-0862">Zinc</keyword>
<dbReference type="GO" id="GO:0005968">
    <property type="term" value="C:Rab-protein geranylgeranyltransferase complex"/>
    <property type="evidence" value="ECO:0007669"/>
    <property type="project" value="UniProtKB-UniRule"/>
</dbReference>
<dbReference type="EC" id="2.5.1.60" evidence="3 11"/>
<evidence type="ECO:0000259" key="12">
    <source>
        <dbReference type="Pfam" id="PF00432"/>
    </source>
</evidence>